<dbReference type="AlphaFoldDB" id="A0A4V3EB22"/>
<proteinExistence type="predicted"/>
<organism evidence="1 2">
    <name type="scientific">Amnibacterium kyonggiense</name>
    <dbReference type="NCBI Taxonomy" id="595671"/>
    <lineage>
        <taxon>Bacteria</taxon>
        <taxon>Bacillati</taxon>
        <taxon>Actinomycetota</taxon>
        <taxon>Actinomycetes</taxon>
        <taxon>Micrococcales</taxon>
        <taxon>Microbacteriaceae</taxon>
        <taxon>Amnibacterium</taxon>
    </lineage>
</organism>
<comment type="caution">
    <text evidence="1">The sequence shown here is derived from an EMBL/GenBank/DDBJ whole genome shotgun (WGS) entry which is preliminary data.</text>
</comment>
<gene>
    <name evidence="1" type="ORF">CLV52_2440</name>
</gene>
<evidence type="ECO:0000313" key="1">
    <source>
        <dbReference type="EMBL" id="TDS77494.1"/>
    </source>
</evidence>
<protein>
    <submittedName>
        <fullName evidence="1">Uncharacterized protein</fullName>
    </submittedName>
</protein>
<keyword evidence="2" id="KW-1185">Reference proteome</keyword>
<evidence type="ECO:0000313" key="2">
    <source>
        <dbReference type="Proteomes" id="UP000295344"/>
    </source>
</evidence>
<dbReference type="RefSeq" id="WP_162850832.1">
    <property type="nucleotide sequence ID" value="NZ_BAAARP010000002.1"/>
</dbReference>
<name>A0A4V3EB22_9MICO</name>
<dbReference type="Proteomes" id="UP000295344">
    <property type="component" value="Unassembled WGS sequence"/>
</dbReference>
<reference evidence="1 2" key="1">
    <citation type="submission" date="2019-03" db="EMBL/GenBank/DDBJ databases">
        <title>Genomic Encyclopedia of Archaeal and Bacterial Type Strains, Phase II (KMG-II): from individual species to whole genera.</title>
        <authorList>
            <person name="Goeker M."/>
        </authorList>
    </citation>
    <scope>NUCLEOTIDE SEQUENCE [LARGE SCALE GENOMIC DNA]</scope>
    <source>
        <strain evidence="1 2">DSM 24782</strain>
    </source>
</reference>
<sequence>MPGSTPAGPLRPARPDVVATLRDDLRRAGGAALDRPWALLVAWQVVLVAW</sequence>
<accession>A0A4V3EB22</accession>
<dbReference type="EMBL" id="SOAM01000002">
    <property type="protein sequence ID" value="TDS77494.1"/>
    <property type="molecule type" value="Genomic_DNA"/>
</dbReference>